<evidence type="ECO:0008006" key="7">
    <source>
        <dbReference type="Google" id="ProtNLM"/>
    </source>
</evidence>
<evidence type="ECO:0000256" key="1">
    <source>
        <dbReference type="ARBA" id="ARBA00022692"/>
    </source>
</evidence>
<gene>
    <name evidence="5" type="ORF">CIK83_10685</name>
</gene>
<feature type="transmembrane region" description="Helical" evidence="4">
    <location>
        <begin position="365"/>
        <end position="381"/>
    </location>
</feature>
<feature type="transmembrane region" description="Helical" evidence="4">
    <location>
        <begin position="71"/>
        <end position="90"/>
    </location>
</feature>
<feature type="transmembrane region" description="Helical" evidence="4">
    <location>
        <begin position="160"/>
        <end position="179"/>
    </location>
</feature>
<dbReference type="OrthoDB" id="5855282at2"/>
<keyword evidence="2 4" id="KW-1133">Transmembrane helix</keyword>
<evidence type="ECO:0000313" key="5">
    <source>
        <dbReference type="EMBL" id="RCS69943.1"/>
    </source>
</evidence>
<dbReference type="Pfam" id="PF07690">
    <property type="entry name" value="MFS_1"/>
    <property type="match status" value="1"/>
</dbReference>
<dbReference type="GeneID" id="303189388"/>
<feature type="transmembrane region" description="Helical" evidence="4">
    <location>
        <begin position="207"/>
        <end position="232"/>
    </location>
</feature>
<proteinExistence type="predicted"/>
<accession>A0A368LHV8</accession>
<dbReference type="SUPFAM" id="SSF103473">
    <property type="entry name" value="MFS general substrate transporter"/>
    <property type="match status" value="1"/>
</dbReference>
<evidence type="ECO:0000256" key="4">
    <source>
        <dbReference type="SAM" id="Phobius"/>
    </source>
</evidence>
<dbReference type="Proteomes" id="UP000252479">
    <property type="component" value="Unassembled WGS sequence"/>
</dbReference>
<evidence type="ECO:0000256" key="3">
    <source>
        <dbReference type="ARBA" id="ARBA00023136"/>
    </source>
</evidence>
<keyword evidence="1 4" id="KW-0812">Transmembrane</keyword>
<keyword evidence="3 4" id="KW-0472">Membrane</keyword>
<evidence type="ECO:0000256" key="2">
    <source>
        <dbReference type="ARBA" id="ARBA00022989"/>
    </source>
</evidence>
<reference evidence="5 6" key="1">
    <citation type="journal article" date="2017" name="Elife">
        <title>Extensive horizontal gene transfer in cheese-associated bacteria.</title>
        <authorList>
            <person name="Bonham K.S."/>
            <person name="Wolfe B.E."/>
            <person name="Dutton R.J."/>
        </authorList>
    </citation>
    <scope>NUCLEOTIDE SEQUENCE [LARGE SCALE GENOMIC DNA]</scope>
    <source>
        <strain evidence="5 6">JB196</strain>
    </source>
</reference>
<sequence length="397" mass="43608">MWLLGSLFTLGINQTLLIALLPQIAKLFGIDPQGHELGIIALALNVNLISYWIGSGIWGKYIQKLSLTSSYIIASIGYIGCHILFISALFHFEQPLLWLASLSRLGLGLFSSAFMPIGQTYLAHKQPPELNKLSQLSGMATLGRLIGPAFVFIPFALPNILLLTIVPILISLLLVNILAKNSIKYEGEPIKSSASSSPSWSLAKRHYLTLLTAIFTTLLVAIYQLMLIPYLSKLGLNDQKISQYLASIMVCISVIMAINQLWLIPKCMAYPTFMWHSIIWPLFATAALLAFTPYNLIALLALSVTFTIALSNLPAWYSKQLLLVDNHSAHTSKLSGLLAQAHSSGHLIGTGCASLILYLQLNIEYLLITGIISLLICAVMLRRKHGSTAENINRNPI</sequence>
<comment type="caution">
    <text evidence="5">The sequence shown here is derived from an EMBL/GenBank/DDBJ whole genome shotgun (WGS) entry which is preliminary data.</text>
</comment>
<dbReference type="EMBL" id="QPGL01000002">
    <property type="protein sequence ID" value="RCS69943.1"/>
    <property type="molecule type" value="Genomic_DNA"/>
</dbReference>
<feature type="transmembrane region" description="Helical" evidence="4">
    <location>
        <begin position="244"/>
        <end position="264"/>
    </location>
</feature>
<protein>
    <recommendedName>
        <fullName evidence="7">MFS transporter</fullName>
    </recommendedName>
</protein>
<keyword evidence="6" id="KW-1185">Reference proteome</keyword>
<dbReference type="InterPro" id="IPR036259">
    <property type="entry name" value="MFS_trans_sf"/>
</dbReference>
<dbReference type="AlphaFoldDB" id="A0A368LHV8"/>
<feature type="transmembrane region" description="Helical" evidence="4">
    <location>
        <begin position="273"/>
        <end position="291"/>
    </location>
</feature>
<name>A0A368LHV8_9VIBR</name>
<dbReference type="RefSeq" id="WP_086960315.1">
    <property type="nucleotide sequence ID" value="NZ_AP018681.1"/>
</dbReference>
<dbReference type="InterPro" id="IPR011701">
    <property type="entry name" value="MFS"/>
</dbReference>
<dbReference type="GO" id="GO:0022857">
    <property type="term" value="F:transmembrane transporter activity"/>
    <property type="evidence" value="ECO:0007669"/>
    <property type="project" value="InterPro"/>
</dbReference>
<evidence type="ECO:0000313" key="6">
    <source>
        <dbReference type="Proteomes" id="UP000252479"/>
    </source>
</evidence>
<organism evidence="5 6">
    <name type="scientific">Vibrio casei</name>
    <dbReference type="NCBI Taxonomy" id="673372"/>
    <lineage>
        <taxon>Bacteria</taxon>
        <taxon>Pseudomonadati</taxon>
        <taxon>Pseudomonadota</taxon>
        <taxon>Gammaproteobacteria</taxon>
        <taxon>Vibrionales</taxon>
        <taxon>Vibrionaceae</taxon>
        <taxon>Vibrio</taxon>
    </lineage>
</organism>
<dbReference type="Gene3D" id="1.20.1250.20">
    <property type="entry name" value="MFS general substrate transporter like domains"/>
    <property type="match status" value="1"/>
</dbReference>
<feature type="transmembrane region" description="Helical" evidence="4">
    <location>
        <begin position="39"/>
        <end position="59"/>
    </location>
</feature>